<evidence type="ECO:0000313" key="3">
    <source>
        <dbReference type="Proteomes" id="UP001371305"/>
    </source>
</evidence>
<sequence length="112" mass="12562">MTITESNVAKVISVMTGVYWAVVGLLLWCDYVSGNWMYKGGWWIAIVLLTGTCGVAFWTMLAPLAMRSFRGSSSKRGIRKLGEWAWCFSTIPMVLLCFGLVCTLVYYRITEG</sequence>
<name>A0ABU9AVD3_9BACT</name>
<organism evidence="2 3">
    <name type="scientific">Luteolibacter soli</name>
    <dbReference type="NCBI Taxonomy" id="3135280"/>
    <lineage>
        <taxon>Bacteria</taxon>
        <taxon>Pseudomonadati</taxon>
        <taxon>Verrucomicrobiota</taxon>
        <taxon>Verrucomicrobiia</taxon>
        <taxon>Verrucomicrobiales</taxon>
        <taxon>Verrucomicrobiaceae</taxon>
        <taxon>Luteolibacter</taxon>
    </lineage>
</organism>
<gene>
    <name evidence="2" type="ORF">WKV53_13535</name>
</gene>
<evidence type="ECO:0008006" key="4">
    <source>
        <dbReference type="Google" id="ProtNLM"/>
    </source>
</evidence>
<feature type="transmembrane region" description="Helical" evidence="1">
    <location>
        <begin position="40"/>
        <end position="64"/>
    </location>
</feature>
<evidence type="ECO:0000256" key="1">
    <source>
        <dbReference type="SAM" id="Phobius"/>
    </source>
</evidence>
<keyword evidence="1" id="KW-1133">Transmembrane helix</keyword>
<proteinExistence type="predicted"/>
<dbReference type="RefSeq" id="WP_341405140.1">
    <property type="nucleotide sequence ID" value="NZ_JBBUKT010000004.1"/>
</dbReference>
<accession>A0ABU9AVD3</accession>
<keyword evidence="3" id="KW-1185">Reference proteome</keyword>
<comment type="caution">
    <text evidence="2">The sequence shown here is derived from an EMBL/GenBank/DDBJ whole genome shotgun (WGS) entry which is preliminary data.</text>
</comment>
<feature type="transmembrane region" description="Helical" evidence="1">
    <location>
        <begin position="84"/>
        <end position="109"/>
    </location>
</feature>
<dbReference type="Proteomes" id="UP001371305">
    <property type="component" value="Unassembled WGS sequence"/>
</dbReference>
<feature type="transmembrane region" description="Helical" evidence="1">
    <location>
        <begin position="7"/>
        <end position="28"/>
    </location>
</feature>
<evidence type="ECO:0000313" key="2">
    <source>
        <dbReference type="EMBL" id="MEK7951533.1"/>
    </source>
</evidence>
<keyword evidence="1" id="KW-0472">Membrane</keyword>
<reference evidence="2 3" key="1">
    <citation type="submission" date="2024-04" db="EMBL/GenBank/DDBJ databases">
        <title>Luteolibacter sp. isolated from soil.</title>
        <authorList>
            <person name="An J."/>
        </authorList>
    </citation>
    <scope>NUCLEOTIDE SEQUENCE [LARGE SCALE GENOMIC DNA]</scope>
    <source>
        <strain evidence="2 3">Y139</strain>
    </source>
</reference>
<protein>
    <recommendedName>
        <fullName evidence="4">Transmembrane protein</fullName>
    </recommendedName>
</protein>
<keyword evidence="1" id="KW-0812">Transmembrane</keyword>
<dbReference type="EMBL" id="JBBUKT010000004">
    <property type="protein sequence ID" value="MEK7951533.1"/>
    <property type="molecule type" value="Genomic_DNA"/>
</dbReference>